<dbReference type="EMBL" id="LAZR01058296">
    <property type="protein sequence ID" value="KKK70198.1"/>
    <property type="molecule type" value="Genomic_DNA"/>
</dbReference>
<organism evidence="2">
    <name type="scientific">marine sediment metagenome</name>
    <dbReference type="NCBI Taxonomy" id="412755"/>
    <lineage>
        <taxon>unclassified sequences</taxon>
        <taxon>metagenomes</taxon>
        <taxon>ecological metagenomes</taxon>
    </lineage>
</organism>
<feature type="region of interest" description="Disordered" evidence="1">
    <location>
        <begin position="55"/>
        <end position="98"/>
    </location>
</feature>
<feature type="non-terminal residue" evidence="2">
    <location>
        <position position="1"/>
    </location>
</feature>
<feature type="compositionally biased region" description="Basic and acidic residues" evidence="1">
    <location>
        <begin position="76"/>
        <end position="98"/>
    </location>
</feature>
<dbReference type="AlphaFoldDB" id="A0A0F8XMI9"/>
<feature type="compositionally biased region" description="Basic and acidic residues" evidence="1">
    <location>
        <begin position="13"/>
        <end position="30"/>
    </location>
</feature>
<feature type="compositionally biased region" description="Basic and acidic residues" evidence="1">
    <location>
        <begin position="55"/>
        <end position="67"/>
    </location>
</feature>
<name>A0A0F8XMI9_9ZZZZ</name>
<feature type="region of interest" description="Disordered" evidence="1">
    <location>
        <begin position="1"/>
        <end position="30"/>
    </location>
</feature>
<sequence>KTMDEEETIQETATEKPVENKDDGSKPKPVKAIDELNAATERLEKANAEKKVLLDREDDNIARRTLDGETEAGGTTEKKEETPKEYKDRILRGEVKDE</sequence>
<evidence type="ECO:0000313" key="2">
    <source>
        <dbReference type="EMBL" id="KKK70198.1"/>
    </source>
</evidence>
<reference evidence="2" key="1">
    <citation type="journal article" date="2015" name="Nature">
        <title>Complex archaea that bridge the gap between prokaryotes and eukaryotes.</title>
        <authorList>
            <person name="Spang A."/>
            <person name="Saw J.H."/>
            <person name="Jorgensen S.L."/>
            <person name="Zaremba-Niedzwiedzka K."/>
            <person name="Martijn J."/>
            <person name="Lind A.E."/>
            <person name="van Eijk R."/>
            <person name="Schleper C."/>
            <person name="Guy L."/>
            <person name="Ettema T.J."/>
        </authorList>
    </citation>
    <scope>NUCLEOTIDE SEQUENCE</scope>
</reference>
<protein>
    <submittedName>
        <fullName evidence="2">Uncharacterized protein</fullName>
    </submittedName>
</protein>
<proteinExistence type="predicted"/>
<evidence type="ECO:0000256" key="1">
    <source>
        <dbReference type="SAM" id="MobiDB-lite"/>
    </source>
</evidence>
<gene>
    <name evidence="2" type="ORF">LCGC14_2926370</name>
</gene>
<comment type="caution">
    <text evidence="2">The sequence shown here is derived from an EMBL/GenBank/DDBJ whole genome shotgun (WGS) entry which is preliminary data.</text>
</comment>
<accession>A0A0F8XMI9</accession>